<dbReference type="InterPro" id="IPR046373">
    <property type="entry name" value="Acyl-CoA_Oxase/DH_mid-dom_sf"/>
</dbReference>
<evidence type="ECO:0000256" key="3">
    <source>
        <dbReference type="ARBA" id="ARBA00022630"/>
    </source>
</evidence>
<dbReference type="PANTHER" id="PTHR42803:SF1">
    <property type="entry name" value="BROAD-SPECIFICITY LINEAR ACYL-COA DEHYDROGENASE FADE5"/>
    <property type="match status" value="1"/>
</dbReference>
<dbReference type="Pfam" id="PF02770">
    <property type="entry name" value="Acyl-CoA_dh_M"/>
    <property type="match status" value="1"/>
</dbReference>
<feature type="domain" description="Acyl-CoA dehydrogenase C-terminal" evidence="9">
    <location>
        <begin position="452"/>
        <end position="563"/>
    </location>
</feature>
<dbReference type="RefSeq" id="WP_036866645.1">
    <property type="nucleotide sequence ID" value="NZ_JRNQ01000023.1"/>
</dbReference>
<evidence type="ECO:0000259" key="7">
    <source>
        <dbReference type="Pfam" id="PF02770"/>
    </source>
</evidence>
<reference evidence="10 11" key="1">
    <citation type="submission" date="2014-07" db="EMBL/GenBank/DDBJ databases">
        <authorList>
            <person name="McCorrison J."/>
            <person name="Sanka R."/>
            <person name="Torralba M."/>
            <person name="Gillis M."/>
            <person name="Haft D.H."/>
            <person name="Methe B."/>
            <person name="Sutton G."/>
            <person name="Nelson K.E."/>
        </authorList>
    </citation>
    <scope>NUCLEOTIDE SEQUENCE [LARGE SCALE GENOMIC DNA]</scope>
    <source>
        <strain evidence="10 11">DNF00320</strain>
    </source>
</reference>
<evidence type="ECO:0000313" key="10">
    <source>
        <dbReference type="EMBL" id="KGF44939.1"/>
    </source>
</evidence>
<dbReference type="InterPro" id="IPR036797">
    <property type="entry name" value="Acyl-CoA_dehydrogenase_C_sf"/>
</dbReference>
<evidence type="ECO:0000256" key="4">
    <source>
        <dbReference type="ARBA" id="ARBA00022827"/>
    </source>
</evidence>
<evidence type="ECO:0000259" key="8">
    <source>
        <dbReference type="Pfam" id="PF02771"/>
    </source>
</evidence>
<comment type="cofactor">
    <cofactor evidence="1 5">
        <name>FAD</name>
        <dbReference type="ChEBI" id="CHEBI:57692"/>
    </cofactor>
</comment>
<dbReference type="Gene3D" id="1.20.120.470">
    <property type="entry name" value="Acyl-CoA dehydrogenase, C-terminal domain"/>
    <property type="match status" value="1"/>
</dbReference>
<name>A0A096CI17_9BACT</name>
<dbReference type="GO" id="GO:0016627">
    <property type="term" value="F:oxidoreductase activity, acting on the CH-CH group of donors"/>
    <property type="evidence" value="ECO:0007669"/>
    <property type="project" value="InterPro"/>
</dbReference>
<feature type="domain" description="Acyl-CoA dehydrogenase/oxidase C-terminal" evidence="6">
    <location>
        <begin position="283"/>
        <end position="444"/>
    </location>
</feature>
<dbReference type="Pfam" id="PF12186">
    <property type="entry name" value="AcylCoA_dehyd_C"/>
    <property type="match status" value="1"/>
</dbReference>
<comment type="similarity">
    <text evidence="2 5">Belongs to the acyl-CoA dehydrogenase family.</text>
</comment>
<dbReference type="InterPro" id="IPR009100">
    <property type="entry name" value="AcylCoA_DH/oxidase_NM_dom_sf"/>
</dbReference>
<evidence type="ECO:0000256" key="1">
    <source>
        <dbReference type="ARBA" id="ARBA00001974"/>
    </source>
</evidence>
<feature type="domain" description="Acyl-CoA dehydrogenase/oxidase N-terminal" evidence="8">
    <location>
        <begin position="92"/>
        <end position="169"/>
    </location>
</feature>
<dbReference type="SUPFAM" id="SSF47203">
    <property type="entry name" value="Acyl-CoA dehydrogenase C-terminal domain-like"/>
    <property type="match status" value="1"/>
</dbReference>
<dbReference type="EMBL" id="JRNQ01000023">
    <property type="protein sequence ID" value="KGF44939.1"/>
    <property type="molecule type" value="Genomic_DNA"/>
</dbReference>
<dbReference type="InterPro" id="IPR009075">
    <property type="entry name" value="AcylCo_DH/oxidase_C"/>
</dbReference>
<dbReference type="Pfam" id="PF00441">
    <property type="entry name" value="Acyl-CoA_dh_1"/>
    <property type="match status" value="1"/>
</dbReference>
<evidence type="ECO:0000259" key="6">
    <source>
        <dbReference type="Pfam" id="PF00441"/>
    </source>
</evidence>
<evidence type="ECO:0000313" key="11">
    <source>
        <dbReference type="Proteomes" id="UP000029525"/>
    </source>
</evidence>
<sequence>MANYYTEHPEIEFHLNHPLMKHIVDLKERNYADKDKFEEAPVNYEDAIENYKRILDITGEVAGDTLAPNSEAVDLEGPHLIDNRMHYASKTLENFEATRKAGLWGVSMPRRYGGLNLPNVVFSMMSEMISAGDGGFQNLWSLQSCIDTLYEFGSEEQRQKYIPRICAGETMSMDLTEPDAGSDLQRVMLKASFDEKEKCWRLNGVKRFITNGDSDIHLVLARSEEGTKDGRGLSMFIYDKREGGVDVRHIEHKLGIHGSPTCELVYKNAKAELCGSTRMGLIKYVMALMNGARLGIAAQSVGVSQEAYNEALAYAKDRAQFGKKIINMPPVYDMLSRMKAKLDAGRSLLYQTARYVDIYKALEDIARDEKLSPEERQEMKKYTRLADAFTPIAKGMNSEYVNQNAYDGISVHGGSGFIMEYKCQRLFRDARIFSIYEGTTQLQVVAAIRYITNGTYLSIIREMLEEEVSVEMEPLRKLIATLVEDYEAAVNKVKENENQDVQDFLARRLYDMTTEIIMSLLIIADASKAPELFAKSAHVFVKMTEENVIGKVAYINNFDVSDLPSFEQ</sequence>
<dbReference type="Gene3D" id="1.10.540.10">
    <property type="entry name" value="Acyl-CoA dehydrogenase/oxidase, N-terminal domain"/>
    <property type="match status" value="1"/>
</dbReference>
<dbReference type="OrthoDB" id="9802867at2"/>
<dbReference type="Gene3D" id="1.20.140.10">
    <property type="entry name" value="Butyryl-CoA Dehydrogenase, subunit A, domain 3"/>
    <property type="match status" value="1"/>
</dbReference>
<dbReference type="InterPro" id="IPR036250">
    <property type="entry name" value="AcylCo_DH-like_C"/>
</dbReference>
<dbReference type="AlphaFoldDB" id="A0A096CI17"/>
<dbReference type="InterPro" id="IPR013786">
    <property type="entry name" value="AcylCoA_DH/ox_N"/>
</dbReference>
<dbReference type="PANTHER" id="PTHR42803">
    <property type="entry name" value="ACYL-COA DEHYDROGENASE"/>
    <property type="match status" value="1"/>
</dbReference>
<gene>
    <name evidence="10" type="ORF">HMPREF0647_04610</name>
</gene>
<dbReference type="Pfam" id="PF02771">
    <property type="entry name" value="Acyl-CoA_dh_N"/>
    <property type="match status" value="1"/>
</dbReference>
<evidence type="ECO:0000256" key="5">
    <source>
        <dbReference type="RuleBase" id="RU362125"/>
    </source>
</evidence>
<keyword evidence="5" id="KW-0560">Oxidoreductase</keyword>
<protein>
    <submittedName>
        <fullName evidence="10">Acyl-CoA dehydrogenase</fullName>
    </submittedName>
</protein>
<dbReference type="Proteomes" id="UP000029525">
    <property type="component" value="Unassembled WGS sequence"/>
</dbReference>
<dbReference type="GO" id="GO:0050660">
    <property type="term" value="F:flavin adenine dinucleotide binding"/>
    <property type="evidence" value="ECO:0007669"/>
    <property type="project" value="InterPro"/>
</dbReference>
<keyword evidence="4 5" id="KW-0274">FAD</keyword>
<dbReference type="InterPro" id="IPR006091">
    <property type="entry name" value="Acyl-CoA_Oxase/DH_mid-dom"/>
</dbReference>
<feature type="domain" description="Acyl-CoA oxidase/dehydrogenase middle" evidence="7">
    <location>
        <begin position="173"/>
        <end position="268"/>
    </location>
</feature>
<dbReference type="Gene3D" id="2.40.110.10">
    <property type="entry name" value="Butyryl-CoA Dehydrogenase, subunit A, domain 2"/>
    <property type="match status" value="1"/>
</dbReference>
<evidence type="ECO:0000259" key="9">
    <source>
        <dbReference type="Pfam" id="PF12186"/>
    </source>
</evidence>
<keyword evidence="3 5" id="KW-0285">Flavoprotein</keyword>
<organism evidence="10 11">
    <name type="scientific">Prevotella bivia DNF00320</name>
    <dbReference type="NCBI Taxonomy" id="1401068"/>
    <lineage>
        <taxon>Bacteria</taxon>
        <taxon>Pseudomonadati</taxon>
        <taxon>Bacteroidota</taxon>
        <taxon>Bacteroidia</taxon>
        <taxon>Bacteroidales</taxon>
        <taxon>Prevotellaceae</taxon>
        <taxon>Prevotella</taxon>
    </lineage>
</organism>
<dbReference type="InterPro" id="IPR020964">
    <property type="entry name" value="Acyl-CoA_dehydrogenase_C"/>
</dbReference>
<dbReference type="InterPro" id="IPR052166">
    <property type="entry name" value="Diverse_Acyl-CoA_DH"/>
</dbReference>
<accession>A0A096CI17</accession>
<comment type="caution">
    <text evidence="10">The sequence shown here is derived from an EMBL/GenBank/DDBJ whole genome shotgun (WGS) entry which is preliminary data.</text>
</comment>
<dbReference type="InterPro" id="IPR037069">
    <property type="entry name" value="AcylCoA_DH/ox_N_sf"/>
</dbReference>
<proteinExistence type="inferred from homology"/>
<evidence type="ECO:0000256" key="2">
    <source>
        <dbReference type="ARBA" id="ARBA00009347"/>
    </source>
</evidence>
<dbReference type="SUPFAM" id="SSF56645">
    <property type="entry name" value="Acyl-CoA dehydrogenase NM domain-like"/>
    <property type="match status" value="1"/>
</dbReference>
<dbReference type="SUPFAM" id="SSF158494">
    <property type="entry name" value="PG0775 C-terminal domain-like"/>
    <property type="match status" value="1"/>
</dbReference>